<gene>
    <name evidence="6" type="ORF">B0T18DRAFT_327559</name>
</gene>
<dbReference type="AlphaFoldDB" id="A0AA40ERG9"/>
<evidence type="ECO:0000259" key="5">
    <source>
        <dbReference type="Pfam" id="PF07992"/>
    </source>
</evidence>
<dbReference type="GO" id="GO:0050660">
    <property type="term" value="F:flavin adenine dinucleotide binding"/>
    <property type="evidence" value="ECO:0007669"/>
    <property type="project" value="TreeGrafter"/>
</dbReference>
<dbReference type="GO" id="GO:0005737">
    <property type="term" value="C:cytoplasm"/>
    <property type="evidence" value="ECO:0007669"/>
    <property type="project" value="TreeGrafter"/>
</dbReference>
<organism evidence="6 7">
    <name type="scientific">Schizothecium vesticola</name>
    <dbReference type="NCBI Taxonomy" id="314040"/>
    <lineage>
        <taxon>Eukaryota</taxon>
        <taxon>Fungi</taxon>
        <taxon>Dikarya</taxon>
        <taxon>Ascomycota</taxon>
        <taxon>Pezizomycotina</taxon>
        <taxon>Sordariomycetes</taxon>
        <taxon>Sordariomycetidae</taxon>
        <taxon>Sordariales</taxon>
        <taxon>Schizotheciaceae</taxon>
        <taxon>Schizothecium</taxon>
    </lineage>
</organism>
<dbReference type="PRINTS" id="PR00368">
    <property type="entry name" value="FADPNR"/>
</dbReference>
<comment type="caution">
    <text evidence="6">The sequence shown here is derived from an EMBL/GenBank/DDBJ whole genome shotgun (WGS) entry which is preliminary data.</text>
</comment>
<dbReference type="Pfam" id="PF07992">
    <property type="entry name" value="Pyr_redox_2"/>
    <property type="match status" value="1"/>
</dbReference>
<reference evidence="6" key="1">
    <citation type="submission" date="2023-06" db="EMBL/GenBank/DDBJ databases">
        <title>Genome-scale phylogeny and comparative genomics of the fungal order Sordariales.</title>
        <authorList>
            <consortium name="Lawrence Berkeley National Laboratory"/>
            <person name="Hensen N."/>
            <person name="Bonometti L."/>
            <person name="Westerberg I."/>
            <person name="Brannstrom I.O."/>
            <person name="Guillou S."/>
            <person name="Cros-Aarteil S."/>
            <person name="Calhoun S."/>
            <person name="Haridas S."/>
            <person name="Kuo A."/>
            <person name="Mondo S."/>
            <person name="Pangilinan J."/>
            <person name="Riley R."/>
            <person name="LaButti K."/>
            <person name="Andreopoulos B."/>
            <person name="Lipzen A."/>
            <person name="Chen C."/>
            <person name="Yanf M."/>
            <person name="Daum C."/>
            <person name="Ng V."/>
            <person name="Clum A."/>
            <person name="Steindorff A."/>
            <person name="Ohm R."/>
            <person name="Martin F."/>
            <person name="Silar P."/>
            <person name="Natvig D."/>
            <person name="Lalanne C."/>
            <person name="Gautier V."/>
            <person name="Ament-velasquez S.L."/>
            <person name="Kruys A."/>
            <person name="Hutchinson M.I."/>
            <person name="Powell A.J."/>
            <person name="Barry K."/>
            <person name="Miller A.N."/>
            <person name="Grigoriev I.V."/>
            <person name="Debuchy R."/>
            <person name="Gladieux P."/>
            <person name="Thoren M.H."/>
            <person name="Johannesson H."/>
        </authorList>
    </citation>
    <scope>NUCLEOTIDE SEQUENCE</scope>
    <source>
        <strain evidence="6">SMH3187-1</strain>
    </source>
</reference>
<dbReference type="PRINTS" id="PR00411">
    <property type="entry name" value="PNDRDTASEI"/>
</dbReference>
<keyword evidence="2" id="KW-0285">Flavoprotein</keyword>
<keyword evidence="3" id="KW-0274">FAD</keyword>
<feature type="domain" description="FAD/NAD(P)-binding" evidence="5">
    <location>
        <begin position="4"/>
        <end position="289"/>
    </location>
</feature>
<sequence>MSKTVVVLGGAYAGLHIVHALLKKNDKNVKVILVTKNSHLYWNMASVRAIIPGQFTDKDLFKPLADSLKRYPAESYELVIGSAEGADFDAKSVRITTAAGDRTIAYDQLVLATGSRTPSDDVPWKAHGSYEEAVALLQSTTDKVKAATHIVVAGSGPTGVEVAGELGYEFGKTKEIILISASDKLVNGDISAPAAANELKKLNVAIKYGAGVETTRPSAADPSKTEVVLKGGEVITTDLYLPTMGLVPNSEYVPAKYLTEKRLVDVDDFFRVQGTTNVWAAGDLVCKPRAGFMIAQKQAAGVAKNVELALADKEPLPVKGLPVDILGMAVGRGRGAGRLNSFRLPSIMVWLAKGRNMGMPMMAGYLDGTVA</sequence>
<evidence type="ECO:0000313" key="7">
    <source>
        <dbReference type="Proteomes" id="UP001172155"/>
    </source>
</evidence>
<dbReference type="SUPFAM" id="SSF51905">
    <property type="entry name" value="FAD/NAD(P)-binding domain"/>
    <property type="match status" value="2"/>
</dbReference>
<keyword evidence="7" id="KW-1185">Reference proteome</keyword>
<dbReference type="GO" id="GO:0004174">
    <property type="term" value="F:electron-transferring-flavoprotein dehydrogenase activity"/>
    <property type="evidence" value="ECO:0007669"/>
    <property type="project" value="TreeGrafter"/>
</dbReference>
<dbReference type="Proteomes" id="UP001172155">
    <property type="component" value="Unassembled WGS sequence"/>
</dbReference>
<dbReference type="InterPro" id="IPR023753">
    <property type="entry name" value="FAD/NAD-binding_dom"/>
</dbReference>
<evidence type="ECO:0000313" key="6">
    <source>
        <dbReference type="EMBL" id="KAK0744139.1"/>
    </source>
</evidence>
<dbReference type="PANTHER" id="PTHR43735">
    <property type="entry name" value="APOPTOSIS-INDUCING FACTOR 1"/>
    <property type="match status" value="1"/>
</dbReference>
<accession>A0AA40ERG9</accession>
<name>A0AA40ERG9_9PEZI</name>
<comment type="similarity">
    <text evidence="1">Belongs to the FAD-dependent oxidoreductase family.</text>
</comment>
<keyword evidence="4" id="KW-0560">Oxidoreductase</keyword>
<proteinExistence type="inferred from homology"/>
<evidence type="ECO:0000256" key="1">
    <source>
        <dbReference type="ARBA" id="ARBA00006442"/>
    </source>
</evidence>
<evidence type="ECO:0000256" key="4">
    <source>
        <dbReference type="ARBA" id="ARBA00023002"/>
    </source>
</evidence>
<dbReference type="Gene3D" id="3.50.50.100">
    <property type="match status" value="1"/>
</dbReference>
<dbReference type="EMBL" id="JAUKUD010000005">
    <property type="protein sequence ID" value="KAK0744139.1"/>
    <property type="molecule type" value="Genomic_DNA"/>
</dbReference>
<dbReference type="PANTHER" id="PTHR43735:SF3">
    <property type="entry name" value="FERROPTOSIS SUPPRESSOR PROTEIN 1"/>
    <property type="match status" value="1"/>
</dbReference>
<protein>
    <recommendedName>
        <fullName evidence="5">FAD/NAD(P)-binding domain-containing protein</fullName>
    </recommendedName>
</protein>
<dbReference type="InterPro" id="IPR036188">
    <property type="entry name" value="FAD/NAD-bd_sf"/>
</dbReference>
<evidence type="ECO:0000256" key="2">
    <source>
        <dbReference type="ARBA" id="ARBA00022630"/>
    </source>
</evidence>
<evidence type="ECO:0000256" key="3">
    <source>
        <dbReference type="ARBA" id="ARBA00022827"/>
    </source>
</evidence>